<dbReference type="InterPro" id="IPR011146">
    <property type="entry name" value="HIT-like"/>
</dbReference>
<dbReference type="GeneID" id="66287125"/>
<dbReference type="EMBL" id="VRMB01000006">
    <property type="protein sequence ID" value="TXK70691.1"/>
    <property type="molecule type" value="Genomic_DNA"/>
</dbReference>
<proteinExistence type="predicted"/>
<protein>
    <submittedName>
        <fullName evidence="2">HIT family protein</fullName>
    </submittedName>
</protein>
<reference evidence="2 4" key="1">
    <citation type="submission" date="2019-02" db="EMBL/GenBank/DDBJ databases">
        <title>Use of ANI for Rapid Identification of Enteric Bacteria.</title>
        <authorList>
            <person name="Pruckler J."/>
            <person name="Lane C."/>
            <person name="Aubert R."/>
        </authorList>
    </citation>
    <scope>NUCLEOTIDE SEQUENCE [LARGE SCALE GENOMIC DNA]</scope>
    <source>
        <strain evidence="2 4">2014D-0083</strain>
    </source>
</reference>
<dbReference type="GO" id="GO:0003824">
    <property type="term" value="F:catalytic activity"/>
    <property type="evidence" value="ECO:0007669"/>
    <property type="project" value="InterPro"/>
</dbReference>
<evidence type="ECO:0000313" key="2">
    <source>
        <dbReference type="EMBL" id="QBL13865.1"/>
    </source>
</evidence>
<feature type="domain" description="HIT" evidence="1">
    <location>
        <begin position="4"/>
        <end position="83"/>
    </location>
</feature>
<dbReference type="RefSeq" id="WP_039665234.1">
    <property type="nucleotide sequence ID" value="NZ_CP037746.1"/>
</dbReference>
<dbReference type="Gene3D" id="3.30.428.10">
    <property type="entry name" value="HIT-like"/>
    <property type="match status" value="1"/>
</dbReference>
<organism evidence="2 4">
    <name type="scientific">Campylobacter volucris</name>
    <dbReference type="NCBI Taxonomy" id="1031542"/>
    <lineage>
        <taxon>Bacteria</taxon>
        <taxon>Pseudomonadati</taxon>
        <taxon>Campylobacterota</taxon>
        <taxon>Epsilonproteobacteria</taxon>
        <taxon>Campylobacterales</taxon>
        <taxon>Campylobacteraceae</taxon>
        <taxon>Campylobacter</taxon>
    </lineage>
</organism>
<gene>
    <name evidence="2" type="ORF">A9460_05895</name>
    <name evidence="3" type="ORF">FVD15_01300</name>
</gene>
<evidence type="ECO:0000313" key="5">
    <source>
        <dbReference type="Proteomes" id="UP000321325"/>
    </source>
</evidence>
<dbReference type="Pfam" id="PF01230">
    <property type="entry name" value="HIT"/>
    <property type="match status" value="1"/>
</dbReference>
<evidence type="ECO:0000313" key="4">
    <source>
        <dbReference type="Proteomes" id="UP000293421"/>
    </source>
</evidence>
<dbReference type="Proteomes" id="UP000293421">
    <property type="component" value="Chromosome"/>
</dbReference>
<dbReference type="Proteomes" id="UP000321325">
    <property type="component" value="Unassembled WGS sequence"/>
</dbReference>
<dbReference type="InterPro" id="IPR036265">
    <property type="entry name" value="HIT-like_sf"/>
</dbReference>
<keyword evidence="5" id="KW-1185">Reference proteome</keyword>
<sequence length="125" mass="15091">MIYENDFLYIEKENSQIPWIKIFTKESYKELSDCPIFIQKMLFDFILISEKSLKEYYNPEKINIASFANYVPRVHFHVMARFKEDAFFPECMWGKQQRKMKDLNLPSFEGFTLLLLKNIRSIIDV</sequence>
<accession>A0AAE5YIX8</accession>
<name>A0AAE5YIX8_9BACT</name>
<dbReference type="SUPFAM" id="SSF54197">
    <property type="entry name" value="HIT-like"/>
    <property type="match status" value="1"/>
</dbReference>
<evidence type="ECO:0000313" key="3">
    <source>
        <dbReference type="EMBL" id="TXK70691.1"/>
    </source>
</evidence>
<dbReference type="AlphaFoldDB" id="A0AAE5YIX8"/>
<reference evidence="3 5" key="2">
    <citation type="submission" date="2019-08" db="EMBL/GenBank/DDBJ databases">
        <title>Rapid identification of Enteric Bacteria from Whole Genome Sequences (WGS) using Average Nucleotide Identity (ANI).</title>
        <authorList>
            <person name="Lane C."/>
        </authorList>
    </citation>
    <scope>NUCLEOTIDE SEQUENCE [LARGE SCALE GENOMIC DNA]</scope>
    <source>
        <strain evidence="3 5">2010D-8464</strain>
    </source>
</reference>
<evidence type="ECO:0000259" key="1">
    <source>
        <dbReference type="Pfam" id="PF01230"/>
    </source>
</evidence>
<dbReference type="EMBL" id="CP037746">
    <property type="protein sequence ID" value="QBL13865.1"/>
    <property type="molecule type" value="Genomic_DNA"/>
</dbReference>